<proteinExistence type="predicted"/>
<dbReference type="SUPFAM" id="SSF53098">
    <property type="entry name" value="Ribonuclease H-like"/>
    <property type="match status" value="1"/>
</dbReference>
<gene>
    <name evidence="4" type="ORF">7AX1_147</name>
</gene>
<dbReference type="InterPro" id="IPR002562">
    <property type="entry name" value="3'-5'_exonuclease_dom"/>
</dbReference>
<dbReference type="Gene3D" id="3.30.70.370">
    <property type="match status" value="1"/>
</dbReference>
<dbReference type="GO" id="GO:0008408">
    <property type="term" value="F:3'-5' exonuclease activity"/>
    <property type="evidence" value="ECO:0007669"/>
    <property type="project" value="InterPro"/>
</dbReference>
<organism evidence="4">
    <name type="scientific">uncultured Caudovirales phage</name>
    <dbReference type="NCBI Taxonomy" id="2100421"/>
    <lineage>
        <taxon>Viruses</taxon>
        <taxon>Duplodnaviria</taxon>
        <taxon>Heunggongvirae</taxon>
        <taxon>Uroviricota</taxon>
        <taxon>Caudoviricetes</taxon>
        <taxon>Peduoviridae</taxon>
        <taxon>Maltschvirus</taxon>
        <taxon>Maltschvirus maltsch</taxon>
    </lineage>
</organism>
<dbReference type="Gene3D" id="3.30.420.10">
    <property type="entry name" value="Ribonuclease H-like superfamily/Ribonuclease H"/>
    <property type="match status" value="1"/>
</dbReference>
<evidence type="ECO:0000256" key="2">
    <source>
        <dbReference type="ARBA" id="ARBA00023109"/>
    </source>
</evidence>
<keyword evidence="2" id="KW-1194">Viral DNA replication</keyword>
<dbReference type="GO" id="GO:0006302">
    <property type="term" value="P:double-strand break repair"/>
    <property type="evidence" value="ECO:0007669"/>
    <property type="project" value="TreeGrafter"/>
</dbReference>
<dbReference type="InterPro" id="IPR012337">
    <property type="entry name" value="RNaseH-like_sf"/>
</dbReference>
<dbReference type="Pfam" id="PF00476">
    <property type="entry name" value="DNA_pol_A"/>
    <property type="match status" value="1"/>
</dbReference>
<dbReference type="GO" id="GO:0003677">
    <property type="term" value="F:DNA binding"/>
    <property type="evidence" value="ECO:0007669"/>
    <property type="project" value="InterPro"/>
</dbReference>
<dbReference type="Gene3D" id="3.40.470.10">
    <property type="entry name" value="Uracil-DNA glycosylase-like domain"/>
    <property type="match status" value="1"/>
</dbReference>
<dbReference type="PANTHER" id="PTHR10133:SF27">
    <property type="entry name" value="DNA POLYMERASE NU"/>
    <property type="match status" value="1"/>
</dbReference>
<feature type="domain" description="DNA-directed DNA polymerase family A palm" evidence="3">
    <location>
        <begin position="762"/>
        <end position="969"/>
    </location>
</feature>
<accession>A0A2H4J3I1</accession>
<dbReference type="InterPro" id="IPR036397">
    <property type="entry name" value="RNaseH_sf"/>
</dbReference>
<dbReference type="SMART" id="SM00482">
    <property type="entry name" value="POLAc"/>
    <property type="match status" value="1"/>
</dbReference>
<dbReference type="Gene3D" id="1.10.150.20">
    <property type="entry name" value="5' to 3' exonuclease, C-terminal subdomain"/>
    <property type="match status" value="1"/>
</dbReference>
<dbReference type="PANTHER" id="PTHR10133">
    <property type="entry name" value="DNA POLYMERASE I"/>
    <property type="match status" value="1"/>
</dbReference>
<dbReference type="GO" id="GO:0003887">
    <property type="term" value="F:DNA-directed DNA polymerase activity"/>
    <property type="evidence" value="ECO:0007669"/>
    <property type="project" value="InterPro"/>
</dbReference>
<evidence type="ECO:0000259" key="3">
    <source>
        <dbReference type="SMART" id="SM00482"/>
    </source>
</evidence>
<dbReference type="InterPro" id="IPR043502">
    <property type="entry name" value="DNA/RNA_pol_sf"/>
</dbReference>
<dbReference type="InterPro" id="IPR001098">
    <property type="entry name" value="DNA-dir_DNA_pol_A_palm_dom"/>
</dbReference>
<dbReference type="GO" id="GO:0006261">
    <property type="term" value="P:DNA-templated DNA replication"/>
    <property type="evidence" value="ECO:0007669"/>
    <property type="project" value="InterPro"/>
</dbReference>
<protein>
    <recommendedName>
        <fullName evidence="3">DNA-directed DNA polymerase family A palm domain-containing protein</fullName>
    </recommendedName>
</protein>
<reference evidence="4" key="1">
    <citation type="submission" date="2017-06" db="EMBL/GenBank/DDBJ databases">
        <title>Novel phages from South African skin metaviromes.</title>
        <authorList>
            <person name="van Zyl L.J."/>
            <person name="Abrahams Y."/>
            <person name="Stander E.A."/>
            <person name="Kirby B.M."/>
            <person name="Clavaud C."/>
            <person name="Farcet C."/>
            <person name="Breton L."/>
            <person name="Trindade M.I."/>
        </authorList>
    </citation>
    <scope>NUCLEOTIDE SEQUENCE</scope>
</reference>
<sequence>MKALILYDHIREEHFKVTDDNKTRLNIFNTQNGKTLKMLLERCSGLVRDNSRRDYDIDFVYKAIPTPITNNYGKIVKYQDIKQSEVKPYYSELTNRIIDNGYDIIIPLGKLGIKFLLNVTKLGSVRGVPHKVTLSNKQTSKDVWVLPTYSIEYTNVNKNAERHVVTDFNLLGKFVNSGEEAFKPKEVSYELVTNIERVREIFTEEVKKDNNDGIDITAWDTETNSLKPDRTGSKVLVVSLSWKNGQGVTIPVYKSDFKWKNGQKDIDEILGYLREWLADKEDIKVAHNGQYDIKYLMSTENFQNFENMRDTKVGWYLAVTQEQAESLRLSDLSYEVTDMGGYDKPLEDFKKWFKQKLLKLFTEKMANIIKDNKSIAKKEHNIKATEYKDWLYENISVDKEVELDKYEQKTEMNSIDNQYIQLGLHPERLTKTMLMNDSDFEEVTKISDEYMALSDEGKEYTLKVALELINKFKKHTDVYNEVDGSSFNYDWIPLELMHPYASGDVDVCRRIYKSVVEKLEEQKRPKAFELLNISYPRLTRTLARIESNGFYTDKDFMLENDKYYRDEMQKTHDKMREHWAVKEFEENKYNLYEIGLEEFSKPKSERDPELESYRTKYKDDKWKFSPSSGANKGEVLYDILGIKLPYDKNYIKDKPFNSNTPEEDLTWEDYKTDKATMNYALDDENVTEETKELLKLMIYYASMQTKRNSFTKKLPLIRNNEKGTIHGSFNSTGTETGRLSSSNPNMQNLPSHTSDVNQFDYHHPVKRSFVSRYKDGALIQLDYSALEMRIIGLYTKDPDMLSSFLNGDDVHKATASIVYGKPTDEITQEERQQTKKVNFGLAYGESPFSFAGKNNMTVEEAEDIFEKYFNTKPNVKKSIDDVHEFAKQYGYVDTMQGHRRFIHNAMSKDTTKRNEALRQSFNTIIQGTGGFLTNMSLTYIDDFIQQRNMKSKIVATVHDSIVIDCPPEEVKLIGKVSKHIMENLPYDFLSIEIDGEMKPYPIEADYEIGLSYNDMVDYDEELIKDFNSYKGYIKYKMALQTIEDYFESGKITEEEKEIKENYIKENKEAFTKI</sequence>
<dbReference type="InterPro" id="IPR036895">
    <property type="entry name" value="Uracil-DNA_glycosylase-like_sf"/>
</dbReference>
<dbReference type="FunFam" id="1.10.150.20:FF:000002">
    <property type="entry name" value="DNA polymerase I"/>
    <property type="match status" value="1"/>
</dbReference>
<dbReference type="InterPro" id="IPR002298">
    <property type="entry name" value="DNA_polymerase_A"/>
</dbReference>
<evidence type="ECO:0000313" key="4">
    <source>
        <dbReference type="EMBL" id="ASN67777.1"/>
    </source>
</evidence>
<dbReference type="SUPFAM" id="SSF56672">
    <property type="entry name" value="DNA/RNA polymerases"/>
    <property type="match status" value="1"/>
</dbReference>
<dbReference type="GO" id="GO:0039693">
    <property type="term" value="P:viral DNA genome replication"/>
    <property type="evidence" value="ECO:0007669"/>
    <property type="project" value="UniProtKB-KW"/>
</dbReference>
<evidence type="ECO:0000256" key="1">
    <source>
        <dbReference type="ARBA" id="ARBA00022705"/>
    </source>
</evidence>
<name>A0A2H4J3I1_9CAUD</name>
<keyword evidence="1" id="KW-0235">DNA replication</keyword>
<dbReference type="EMBL" id="MF417868">
    <property type="protein sequence ID" value="ASN67777.1"/>
    <property type="molecule type" value="Genomic_DNA"/>
</dbReference>
<dbReference type="PRINTS" id="PR00868">
    <property type="entry name" value="DNAPOLI"/>
</dbReference>
<dbReference type="Pfam" id="PF01612">
    <property type="entry name" value="DNA_pol_A_exo1"/>
    <property type="match status" value="1"/>
</dbReference>